<dbReference type="InterPro" id="IPR013785">
    <property type="entry name" value="Aldolase_TIM"/>
</dbReference>
<dbReference type="KEGG" id="fiy:BN1229_v1_3751"/>
<dbReference type="SUPFAM" id="SSF51445">
    <property type="entry name" value="(Trans)glycosidases"/>
    <property type="match status" value="1"/>
</dbReference>
<reference evidence="2" key="1">
    <citation type="submission" date="2015-02" db="EMBL/GenBank/DDBJ databases">
        <authorList>
            <person name="Chooi Y.-H."/>
        </authorList>
    </citation>
    <scope>NUCLEOTIDE SEQUENCE [LARGE SCALE GENOMIC DNA]</scope>
    <source>
        <strain evidence="2">strain Y</strain>
    </source>
</reference>
<dbReference type="InterPro" id="IPR017853">
    <property type="entry name" value="GH"/>
</dbReference>
<dbReference type="AlphaFoldDB" id="A0A0D6JK23"/>
<dbReference type="KEGG" id="fil:BN1229_v1_3761"/>
<evidence type="ECO:0000313" key="2">
    <source>
        <dbReference type="Proteomes" id="UP000033187"/>
    </source>
</evidence>
<protein>
    <submittedName>
        <fullName evidence="1">Uncharacterized protein</fullName>
    </submittedName>
</protein>
<accession>A0A0D6JK23</accession>
<gene>
    <name evidence="1" type="ORF">YBN1229_v1_3751</name>
</gene>
<sequence length="87" mass="9989">MLVYLSVGEAEDYRPYWKAAWKKRPPAWLGSSNSAWPRRRHYDDVSLARPQRSLACSNEYGCNGDRILLTRMGSVIALTSYRVCSSF</sequence>
<evidence type="ECO:0000313" key="1">
    <source>
        <dbReference type="EMBL" id="CPR22318.1"/>
    </source>
</evidence>
<name>A0A0D6JK23_9HYPH</name>
<dbReference type="EMBL" id="LN829119">
    <property type="protein sequence ID" value="CPR22318.1"/>
    <property type="molecule type" value="Genomic_DNA"/>
</dbReference>
<proteinExistence type="predicted"/>
<dbReference type="Proteomes" id="UP000033187">
    <property type="component" value="Chromosome 1"/>
</dbReference>
<organism evidence="1 2">
    <name type="scientific">Candidatus Filomicrobium marinum</name>
    <dbReference type="NCBI Taxonomy" id="1608628"/>
    <lineage>
        <taxon>Bacteria</taxon>
        <taxon>Pseudomonadati</taxon>
        <taxon>Pseudomonadota</taxon>
        <taxon>Alphaproteobacteria</taxon>
        <taxon>Hyphomicrobiales</taxon>
        <taxon>Hyphomicrobiaceae</taxon>
        <taxon>Filomicrobium</taxon>
    </lineage>
</organism>
<dbReference type="Gene3D" id="3.20.20.70">
    <property type="entry name" value="Aldolase class I"/>
    <property type="match status" value="1"/>
</dbReference>
<keyword evidence="2" id="KW-1185">Reference proteome</keyword>